<evidence type="ECO:0000313" key="1">
    <source>
        <dbReference type="EMBL" id="QCD78499.1"/>
    </source>
</evidence>
<dbReference type="Proteomes" id="UP000501690">
    <property type="component" value="Linkage Group LG1"/>
</dbReference>
<organism evidence="1 2">
    <name type="scientific">Vigna unguiculata</name>
    <name type="common">Cowpea</name>
    <dbReference type="NCBI Taxonomy" id="3917"/>
    <lineage>
        <taxon>Eukaryota</taxon>
        <taxon>Viridiplantae</taxon>
        <taxon>Streptophyta</taxon>
        <taxon>Embryophyta</taxon>
        <taxon>Tracheophyta</taxon>
        <taxon>Spermatophyta</taxon>
        <taxon>Magnoliopsida</taxon>
        <taxon>eudicotyledons</taxon>
        <taxon>Gunneridae</taxon>
        <taxon>Pentapetalae</taxon>
        <taxon>rosids</taxon>
        <taxon>fabids</taxon>
        <taxon>Fabales</taxon>
        <taxon>Fabaceae</taxon>
        <taxon>Papilionoideae</taxon>
        <taxon>50 kb inversion clade</taxon>
        <taxon>NPAAA clade</taxon>
        <taxon>indigoferoid/millettioid clade</taxon>
        <taxon>Phaseoleae</taxon>
        <taxon>Vigna</taxon>
    </lineage>
</organism>
<sequence>MQNNFSYENNQQCDFQVNYDYYPQQPCDSYDYQQQIVTPTSAPDISGLTLRQFNDLYPRSSFLGYEQQPYSECPPQQPYVPNSVQQQYIPPQQVEATNGPSYKEVMILMGGVIEKLESMDERLRVDQRCRNIEQEWYENKQILSDMLRDASKNNFIELLVTVNTTPQPHQRFPEHPDFNELRHEIKDVLLKLAIRAEQMSEDLMREVLVWLLAKILEPPGDSLETARSVRVAPGGEGGSVRHSVRSRGLLECVCMAVEVFHQAVPITLSGSDVLGAWRYASPARRFCYCIFGWLILYA</sequence>
<name>A0A4D6KTJ0_VIGUN</name>
<proteinExistence type="predicted"/>
<dbReference type="EMBL" id="CP039345">
    <property type="protein sequence ID" value="QCD78499.1"/>
    <property type="molecule type" value="Genomic_DNA"/>
</dbReference>
<dbReference type="AlphaFoldDB" id="A0A4D6KTJ0"/>
<accession>A0A4D6KTJ0</accession>
<gene>
    <name evidence="1" type="ORF">DEO72_LG1g2132</name>
</gene>
<reference evidence="1 2" key="1">
    <citation type="submission" date="2019-04" db="EMBL/GenBank/DDBJ databases">
        <title>An improved genome assembly and genetic linkage map for asparagus bean, Vigna unguiculata ssp. sesquipedialis.</title>
        <authorList>
            <person name="Xia Q."/>
            <person name="Zhang R."/>
            <person name="Dong Y."/>
        </authorList>
    </citation>
    <scope>NUCLEOTIDE SEQUENCE [LARGE SCALE GENOMIC DNA]</scope>
    <source>
        <tissue evidence="1">Leaf</tissue>
    </source>
</reference>
<evidence type="ECO:0000313" key="2">
    <source>
        <dbReference type="Proteomes" id="UP000501690"/>
    </source>
</evidence>
<protein>
    <submittedName>
        <fullName evidence="1">Uncharacterized protein</fullName>
    </submittedName>
</protein>
<keyword evidence="2" id="KW-1185">Reference proteome</keyword>